<feature type="domain" description="OLD protein-like TOPRIM" evidence="2">
    <location>
        <begin position="479"/>
        <end position="553"/>
    </location>
</feature>
<feature type="domain" description="Endonuclease GajA/Old nuclease/RecF-like AAA" evidence="1">
    <location>
        <begin position="1"/>
        <end position="423"/>
    </location>
</feature>
<keyword evidence="4" id="KW-1185">Reference proteome</keyword>
<evidence type="ECO:0000313" key="3">
    <source>
        <dbReference type="EMBL" id="SCC28865.1"/>
    </source>
</evidence>
<dbReference type="RefSeq" id="WP_058299638.1">
    <property type="nucleotide sequence ID" value="NZ_FMAU01000005.1"/>
</dbReference>
<name>A0A0V8HC06_9BACI</name>
<evidence type="ECO:0000259" key="1">
    <source>
        <dbReference type="Pfam" id="PF13175"/>
    </source>
</evidence>
<proteinExistence type="predicted"/>
<dbReference type="InterPro" id="IPR027417">
    <property type="entry name" value="P-loop_NTPase"/>
</dbReference>
<dbReference type="PANTHER" id="PTHR43581:SF4">
    <property type="entry name" value="ATP_GTP PHOSPHATASE"/>
    <property type="match status" value="1"/>
</dbReference>
<dbReference type="InterPro" id="IPR051396">
    <property type="entry name" value="Bact_Antivir_Def_Nuclease"/>
</dbReference>
<organism evidence="3 4">
    <name type="scientific">[Bacillus] enclensis</name>
    <dbReference type="NCBI Taxonomy" id="1402860"/>
    <lineage>
        <taxon>Bacteria</taxon>
        <taxon>Bacillati</taxon>
        <taxon>Bacillota</taxon>
        <taxon>Bacilli</taxon>
        <taxon>Bacillales</taxon>
        <taxon>Bacillaceae</taxon>
        <taxon>Rossellomorea</taxon>
    </lineage>
</organism>
<dbReference type="InterPro" id="IPR041685">
    <property type="entry name" value="AAA_GajA/Old/RecF-like"/>
</dbReference>
<dbReference type="EMBL" id="FMAU01000005">
    <property type="protein sequence ID" value="SCC28865.1"/>
    <property type="molecule type" value="Genomic_DNA"/>
</dbReference>
<dbReference type="Pfam" id="PF20469">
    <property type="entry name" value="OLD-like_TOPRIM"/>
    <property type="match status" value="1"/>
</dbReference>
<reference evidence="4" key="1">
    <citation type="submission" date="2016-08" db="EMBL/GenBank/DDBJ databases">
        <authorList>
            <person name="Varghese N."/>
            <person name="Submissions Spin"/>
        </authorList>
    </citation>
    <scope>NUCLEOTIDE SEQUENCE [LARGE SCALE GENOMIC DNA]</scope>
    <source>
        <strain evidence="4">SGD-1123</strain>
    </source>
</reference>
<keyword evidence="3" id="KW-0255">Endonuclease</keyword>
<dbReference type="Gene3D" id="3.40.50.300">
    <property type="entry name" value="P-loop containing nucleotide triphosphate hydrolases"/>
    <property type="match status" value="1"/>
</dbReference>
<keyword evidence="3" id="KW-0378">Hydrolase</keyword>
<dbReference type="OrthoDB" id="9801813at2"/>
<evidence type="ECO:0000313" key="4">
    <source>
        <dbReference type="Proteomes" id="UP000181997"/>
    </source>
</evidence>
<evidence type="ECO:0000259" key="2">
    <source>
        <dbReference type="Pfam" id="PF20469"/>
    </source>
</evidence>
<dbReference type="SUPFAM" id="SSF52540">
    <property type="entry name" value="P-loop containing nucleoside triphosphate hydrolases"/>
    <property type="match status" value="1"/>
</dbReference>
<protein>
    <submittedName>
        <fullName evidence="3">Predicted ATP-dependent endonuclease of the OLD family, contains P-loop ATPase and TOPRIM domains</fullName>
    </submittedName>
</protein>
<dbReference type="Proteomes" id="UP000181997">
    <property type="component" value="Unassembled WGS sequence"/>
</dbReference>
<accession>A0A0V8HC06</accession>
<sequence>MRIKDFTIKNFKNLGHDEASTITFPRVDGEGASDFVTIIGENNIGKSSLLEALKLFLPETDTPNTPSIDMFPFKNEPTNPSMNMEVLLVFDDFNHADRNNRFIKPYIYNNELRIRRIWSSPNLKDSEIPFEVFIPNRYISELDMERTWNTGMFNGVPTPLYNQYESYCREQQITTGTIPKSKKEDFIQYVYLNNPTLVSEGEVDWMRNPNGFSSNIRSIMPKVIYVPAVKLIDEEADANKSKSAANQITSALFEHHLNQTQEIREFRASLASLKNIFNEGTRHTEVLNLEDKLSRKLKRLMDIEANVDFDVPEVMEKLHLNSNIYLKHNDLLTLPSQQGNGVQRMLILSLLELMAEQLTQNTLEEVAADATTDVWKRSFLFLVEEPEIYLHPHLQRKMRDSLVQISKHPLAQVVCTSHSENFIDLADRHQGIVVMQRDENLSTRVRQVTENIFNGQTAREKRSRMRMLLNFNTTTLEAFFAKRVILVEGDCEVASITAIKDKIQELRPEISDELEKILREVSVIPCNGKLTQKAYHEVLLHFGIQSYLIHDLDNQDLNEGNNLNIINAIGDETFRLTHQPNFEGDIFEQEWNDDKPWKATKLITDDFENYQEKLLRFFKFVIGEEKFNSLGLNTLFQAV</sequence>
<keyword evidence="3" id="KW-0540">Nuclease</keyword>
<dbReference type="GO" id="GO:0004519">
    <property type="term" value="F:endonuclease activity"/>
    <property type="evidence" value="ECO:0007669"/>
    <property type="project" value="UniProtKB-KW"/>
</dbReference>
<dbReference type="AlphaFoldDB" id="A0A0V8HC06"/>
<dbReference type="CDD" id="cd01026">
    <property type="entry name" value="TOPRIM_OLD"/>
    <property type="match status" value="1"/>
</dbReference>
<gene>
    <name evidence="3" type="ORF">GA0061094_3734</name>
</gene>
<dbReference type="InterPro" id="IPR034139">
    <property type="entry name" value="TOPRIM_OLD"/>
</dbReference>
<dbReference type="PANTHER" id="PTHR43581">
    <property type="entry name" value="ATP/GTP PHOSPHATASE"/>
    <property type="match status" value="1"/>
</dbReference>
<dbReference type="Pfam" id="PF13175">
    <property type="entry name" value="AAA_15"/>
    <property type="match status" value="1"/>
</dbReference>